<keyword evidence="4" id="KW-0862">Zinc</keyword>
<dbReference type="EMBL" id="PIUK01000001">
    <property type="protein sequence ID" value="MBY6274639.1"/>
    <property type="molecule type" value="Genomic_DNA"/>
</dbReference>
<proteinExistence type="inferred from homology"/>
<protein>
    <submittedName>
        <fullName evidence="8">Peptidase M20</fullName>
    </submittedName>
</protein>
<dbReference type="GO" id="GO:0004177">
    <property type="term" value="F:aminopeptidase activity"/>
    <property type="evidence" value="ECO:0007669"/>
    <property type="project" value="UniProtKB-UniRule"/>
</dbReference>
<evidence type="ECO:0000256" key="6">
    <source>
        <dbReference type="PIRSR" id="PIRSR001123-2"/>
    </source>
</evidence>
<dbReference type="GO" id="GO:0046872">
    <property type="term" value="F:metal ion binding"/>
    <property type="evidence" value="ECO:0007669"/>
    <property type="project" value="UniProtKB-UniRule"/>
</dbReference>
<keyword evidence="2 6" id="KW-0479">Metal-binding</keyword>
<evidence type="ECO:0000313" key="8">
    <source>
        <dbReference type="EMBL" id="MBY6274639.1"/>
    </source>
</evidence>
<evidence type="ECO:0000259" key="7">
    <source>
        <dbReference type="Pfam" id="PF07687"/>
    </source>
</evidence>
<dbReference type="SUPFAM" id="SSF55031">
    <property type="entry name" value="Bacterial exopeptidase dimerisation domain"/>
    <property type="match status" value="1"/>
</dbReference>
<evidence type="ECO:0000256" key="2">
    <source>
        <dbReference type="ARBA" id="ARBA00022723"/>
    </source>
</evidence>
<keyword evidence="3" id="KW-0378">Hydrolase</keyword>
<dbReference type="PANTHER" id="PTHR42994">
    <property type="entry name" value="PEPTIDASE T"/>
    <property type="match status" value="1"/>
</dbReference>
<accession>A0A953LH64</accession>
<dbReference type="InterPro" id="IPR008007">
    <property type="entry name" value="Peptidase_M42"/>
</dbReference>
<evidence type="ECO:0000313" key="9">
    <source>
        <dbReference type="Proteomes" id="UP000732377"/>
    </source>
</evidence>
<name>A0A953LH64_SYMTR</name>
<evidence type="ECO:0000256" key="3">
    <source>
        <dbReference type="ARBA" id="ARBA00022801"/>
    </source>
</evidence>
<dbReference type="RefSeq" id="WP_043713818.1">
    <property type="nucleotide sequence ID" value="NZ_PIUK01000001.1"/>
</dbReference>
<comment type="similarity">
    <text evidence="5">Belongs to the peptidase M42 family.</text>
</comment>
<reference evidence="8" key="1">
    <citation type="submission" date="2017-11" db="EMBL/GenBank/DDBJ databases">
        <title>Three new genomes from thermophilic consortium.</title>
        <authorList>
            <person name="Quaggio R."/>
            <person name="Amgarten D."/>
            <person name="Setubal J.C."/>
        </authorList>
    </citation>
    <scope>NUCLEOTIDE SEQUENCE</scope>
    <source>
        <strain evidence="8">ZCTH01-B2</strain>
    </source>
</reference>
<dbReference type="Gene3D" id="3.30.70.360">
    <property type="match status" value="1"/>
</dbReference>
<dbReference type="PANTHER" id="PTHR42994:SF2">
    <property type="entry name" value="PEPTIDASE"/>
    <property type="match status" value="1"/>
</dbReference>
<dbReference type="Pfam" id="PF07687">
    <property type="entry name" value="M20_dimer"/>
    <property type="match status" value="1"/>
</dbReference>
<comment type="cofactor">
    <cofactor evidence="6">
        <name>a divalent metal cation</name>
        <dbReference type="ChEBI" id="CHEBI:60240"/>
    </cofactor>
    <text evidence="6">Binds 2 divalent metal cations per subunit.</text>
</comment>
<dbReference type="InterPro" id="IPR010162">
    <property type="entry name" value="PepT-like"/>
</dbReference>
<organism evidence="8 9">
    <name type="scientific">Symbiobacterium thermophilum</name>
    <dbReference type="NCBI Taxonomy" id="2734"/>
    <lineage>
        <taxon>Bacteria</taxon>
        <taxon>Bacillati</taxon>
        <taxon>Bacillota</taxon>
        <taxon>Clostridia</taxon>
        <taxon>Eubacteriales</taxon>
        <taxon>Symbiobacteriaceae</taxon>
        <taxon>Symbiobacterium</taxon>
    </lineage>
</organism>
<gene>
    <name evidence="8" type="ORF">CWE10_00250</name>
</gene>
<dbReference type="InterPro" id="IPR011650">
    <property type="entry name" value="Peptidase_M20_dimer"/>
</dbReference>
<feature type="domain" description="Peptidase M20 dimerisation" evidence="7">
    <location>
        <begin position="182"/>
        <end position="273"/>
    </location>
</feature>
<comment type="cofactor">
    <cofactor evidence="1">
        <name>Zn(2+)</name>
        <dbReference type="ChEBI" id="CHEBI:29105"/>
    </cofactor>
</comment>
<dbReference type="SUPFAM" id="SSF53187">
    <property type="entry name" value="Zn-dependent exopeptidases"/>
    <property type="match status" value="1"/>
</dbReference>
<evidence type="ECO:0000256" key="4">
    <source>
        <dbReference type="ARBA" id="ARBA00022833"/>
    </source>
</evidence>
<sequence length="372" mass="39534">MTERTRLLDTFLTLVTTDTQTKREGRMADLLEARLRAMGFSVQRDEAGERIGGETGNLIAKRKGNRGSAPLLLCAHMDRVSPGTGIKPQIKDGVITSDGTTILGADDAAGLAAILEGVQRAIEQGMDMPDLEVVFTIAEEGGLNGSKNLDFSLLSAREAYIIDSSTPVGSIVNQAPAQTKVTYRVIGKAAHGGVEPEKGINALVVAAHALTRMKLGRIDAETTANLGIARGGAATNIVMETFEMQGDVRSLVTEKMEAQVRHMTEIFERTAAEFGARVEADVQFAYGPVNLRPDDRVIQRASAAIRRAGLTPVLKATGGGSDANVFNTRGIPACNLGTGYRGAHSLQESLEVAELERIADVVFALIAEYASA</sequence>
<evidence type="ECO:0000256" key="5">
    <source>
        <dbReference type="PIRNR" id="PIRNR001123"/>
    </source>
</evidence>
<dbReference type="Gene3D" id="3.40.630.10">
    <property type="entry name" value="Zn peptidases"/>
    <property type="match status" value="1"/>
</dbReference>
<evidence type="ECO:0000256" key="1">
    <source>
        <dbReference type="ARBA" id="ARBA00001947"/>
    </source>
</evidence>
<dbReference type="AlphaFoldDB" id="A0A953LH64"/>
<dbReference type="Pfam" id="PF01546">
    <property type="entry name" value="Peptidase_M20"/>
    <property type="match status" value="1"/>
</dbReference>
<feature type="binding site" evidence="6">
    <location>
        <position position="344"/>
    </location>
    <ligand>
        <name>Zn(2+)</name>
        <dbReference type="ChEBI" id="CHEBI:29105"/>
        <label>2</label>
    </ligand>
</feature>
<dbReference type="InterPro" id="IPR036264">
    <property type="entry name" value="Bact_exopeptidase_dim_dom"/>
</dbReference>
<dbReference type="InterPro" id="IPR002933">
    <property type="entry name" value="Peptidase_M20"/>
</dbReference>
<dbReference type="NCBIfam" id="TIGR01883">
    <property type="entry name" value="PepT-like"/>
    <property type="match status" value="1"/>
</dbReference>
<comment type="caution">
    <text evidence="8">The sequence shown here is derived from an EMBL/GenBank/DDBJ whole genome shotgun (WGS) entry which is preliminary data.</text>
</comment>
<dbReference type="PIRSF" id="PIRSF001123">
    <property type="entry name" value="PepA_GA"/>
    <property type="match status" value="1"/>
</dbReference>
<dbReference type="Proteomes" id="UP000732377">
    <property type="component" value="Unassembled WGS sequence"/>
</dbReference>